<evidence type="ECO:0000313" key="11">
    <source>
        <dbReference type="EMBL" id="KQC84898.1"/>
    </source>
</evidence>
<evidence type="ECO:0000256" key="5">
    <source>
        <dbReference type="ARBA" id="ARBA00022723"/>
    </source>
</evidence>
<keyword evidence="6 9" id="KW-0378">Hydrolase</keyword>
<evidence type="ECO:0000256" key="3">
    <source>
        <dbReference type="ARBA" id="ARBA00022438"/>
    </source>
</evidence>
<evidence type="ECO:0000256" key="10">
    <source>
        <dbReference type="RuleBase" id="RU004387"/>
    </source>
</evidence>
<keyword evidence="7 9" id="KW-0862">Zinc</keyword>
<gene>
    <name evidence="11" type="ORF">APZ18_09270</name>
</gene>
<dbReference type="GO" id="GO:0004177">
    <property type="term" value="F:aminopeptidase activity"/>
    <property type="evidence" value="ECO:0007669"/>
    <property type="project" value="UniProtKB-KW"/>
</dbReference>
<dbReference type="GO" id="GO:0008237">
    <property type="term" value="F:metallopeptidase activity"/>
    <property type="evidence" value="ECO:0007669"/>
    <property type="project" value="UniProtKB-KW"/>
</dbReference>
<evidence type="ECO:0000256" key="6">
    <source>
        <dbReference type="ARBA" id="ARBA00022801"/>
    </source>
</evidence>
<dbReference type="PRINTS" id="PR00932">
    <property type="entry name" value="AMINO1PTASE"/>
</dbReference>
<dbReference type="RefSeq" id="WP_055944137.1">
    <property type="nucleotide sequence ID" value="NZ_JAQDDZ010000008.1"/>
</dbReference>
<dbReference type="EMBL" id="LLKB01000005">
    <property type="protein sequence ID" value="KQC84898.1"/>
    <property type="molecule type" value="Genomic_DNA"/>
</dbReference>
<comment type="caution">
    <text evidence="11">The sequence shown here is derived from an EMBL/GenBank/DDBJ whole genome shotgun (WGS) entry which is preliminary data.</text>
</comment>
<dbReference type="InterPro" id="IPR001948">
    <property type="entry name" value="Peptidase_M18"/>
</dbReference>
<evidence type="ECO:0000256" key="8">
    <source>
        <dbReference type="ARBA" id="ARBA00023049"/>
    </source>
</evidence>
<dbReference type="FunFam" id="2.30.250.10:FF:000003">
    <property type="entry name" value="Probable M18 family aminopeptidase 2"/>
    <property type="match status" value="1"/>
</dbReference>
<dbReference type="GO" id="GO:0005737">
    <property type="term" value="C:cytoplasm"/>
    <property type="evidence" value="ECO:0007669"/>
    <property type="project" value="UniProtKB-ARBA"/>
</dbReference>
<dbReference type="EC" id="3.4.11.-" evidence="10"/>
<organism evidence="11 12">
    <name type="scientific">Butyribacter intestini</name>
    <dbReference type="NCBI Taxonomy" id="1703332"/>
    <lineage>
        <taxon>Bacteria</taxon>
        <taxon>Bacillati</taxon>
        <taxon>Bacillota</taxon>
        <taxon>Clostridia</taxon>
        <taxon>Lachnospirales</taxon>
        <taxon>Lachnospiraceae</taxon>
        <taxon>Butyribacter</taxon>
    </lineage>
</organism>
<protein>
    <recommendedName>
        <fullName evidence="10">M18 family aminopeptidase</fullName>
        <ecNumber evidence="10">3.4.11.-</ecNumber>
    </recommendedName>
</protein>
<dbReference type="GO" id="GO:0008270">
    <property type="term" value="F:zinc ion binding"/>
    <property type="evidence" value="ECO:0007669"/>
    <property type="project" value="InterPro"/>
</dbReference>
<dbReference type="SUPFAM" id="SSF53187">
    <property type="entry name" value="Zn-dependent exopeptidases"/>
    <property type="match status" value="1"/>
</dbReference>
<evidence type="ECO:0000256" key="2">
    <source>
        <dbReference type="ARBA" id="ARBA00008290"/>
    </source>
</evidence>
<evidence type="ECO:0000256" key="4">
    <source>
        <dbReference type="ARBA" id="ARBA00022670"/>
    </source>
</evidence>
<name>A0AAW3JQB8_9FIRM</name>
<comment type="similarity">
    <text evidence="2 9">Belongs to the peptidase M18 family.</text>
</comment>
<comment type="cofactor">
    <cofactor evidence="1 10">
        <name>Zn(2+)</name>
        <dbReference type="ChEBI" id="CHEBI:29105"/>
    </cofactor>
</comment>
<dbReference type="AlphaFoldDB" id="A0AAW3JQB8"/>
<dbReference type="GO" id="GO:0006508">
    <property type="term" value="P:proteolysis"/>
    <property type="evidence" value="ECO:0007669"/>
    <property type="project" value="UniProtKB-KW"/>
</dbReference>
<reference evidence="11 12" key="1">
    <citation type="submission" date="2015-10" db="EMBL/GenBank/DDBJ databases">
        <title>Butyribacter intestini gen. nov., sp. nov., a butyric acid-producing bacterium of the family Lachnospiraceae isolated from the human faeces.</title>
        <authorList>
            <person name="Zou Y."/>
            <person name="Xue W."/>
            <person name="Luo G."/>
            <person name="Lv M."/>
        </authorList>
    </citation>
    <scope>NUCLEOTIDE SEQUENCE [LARGE SCALE GENOMIC DNA]</scope>
    <source>
        <strain evidence="11 12">TF01-11</strain>
    </source>
</reference>
<dbReference type="PANTHER" id="PTHR28570">
    <property type="entry name" value="ASPARTYL AMINOPEPTIDASE"/>
    <property type="match status" value="1"/>
</dbReference>
<keyword evidence="8 9" id="KW-0482">Metalloprotease</keyword>
<dbReference type="PANTHER" id="PTHR28570:SF3">
    <property type="entry name" value="ASPARTYL AMINOPEPTIDASE"/>
    <property type="match status" value="1"/>
</dbReference>
<dbReference type="Gene3D" id="3.40.630.10">
    <property type="entry name" value="Zn peptidases"/>
    <property type="match status" value="1"/>
</dbReference>
<dbReference type="Gene3D" id="2.30.250.10">
    <property type="entry name" value="Aminopeptidase i, Domain 2"/>
    <property type="match status" value="1"/>
</dbReference>
<dbReference type="SUPFAM" id="SSF101821">
    <property type="entry name" value="Aminopeptidase/glucanase lid domain"/>
    <property type="match status" value="1"/>
</dbReference>
<evidence type="ECO:0000313" key="12">
    <source>
        <dbReference type="Proteomes" id="UP000050833"/>
    </source>
</evidence>
<keyword evidence="12" id="KW-1185">Reference proteome</keyword>
<dbReference type="InterPro" id="IPR023358">
    <property type="entry name" value="Peptidase_M18_dom2"/>
</dbReference>
<dbReference type="Pfam" id="PF02127">
    <property type="entry name" value="Peptidase_M18"/>
    <property type="match status" value="1"/>
</dbReference>
<dbReference type="NCBIfam" id="NF002759">
    <property type="entry name" value="PRK02813.1"/>
    <property type="match status" value="1"/>
</dbReference>
<evidence type="ECO:0000256" key="7">
    <source>
        <dbReference type="ARBA" id="ARBA00022833"/>
    </source>
</evidence>
<keyword evidence="5 9" id="KW-0479">Metal-binding</keyword>
<evidence type="ECO:0000256" key="9">
    <source>
        <dbReference type="RuleBase" id="RU004386"/>
    </source>
</evidence>
<keyword evidence="4 9" id="KW-0645">Protease</keyword>
<sequence length="432" mass="48327">MDNKTADELKRRIESSVSPFHTVLYVMKELDEAGFERLFLDRKWKLKKGGKYYVNVYDSTIASFCVGENWQGENFRFAAAHSDFPCLKVKPDCQMESNGYIKMNVEVYGGAILNTWLDRPLSAAGRVIIKTDDIMKPEVRFVDFKQPLFIIPNLAIHMNREINKGVELNRQKDMIPVMALSETTDIKDTKNIWETYLADKTGVGAENILDYDMFLYPVETPCVLGLNGELFSAGRLDNMTSVQACVKGIKSNVPDDGFNMAVIYDSEEVGSGTKQGAGSVIIRNIIDRIFRKFGYDEETAECALADAVGLSVDVAHGIHPNMPEKNDPTNKLLLNHGFGIKTSAGERYASDPVVIGIVKGLCDRYDIKCQRFVNRSDIPGGSTLGTITVANIPMRMLDVGVPVLAMHSSRETMGIYDQVYLEKILERFFSYA</sequence>
<proteinExistence type="inferred from homology"/>
<accession>A0AAW3JQB8</accession>
<keyword evidence="3 9" id="KW-0031">Aminopeptidase</keyword>
<dbReference type="Proteomes" id="UP000050833">
    <property type="component" value="Unassembled WGS sequence"/>
</dbReference>
<evidence type="ECO:0000256" key="1">
    <source>
        <dbReference type="ARBA" id="ARBA00001947"/>
    </source>
</evidence>